<dbReference type="PANTHER" id="PTHR33202">
    <property type="entry name" value="ZINC UPTAKE REGULATION PROTEIN"/>
    <property type="match status" value="1"/>
</dbReference>
<evidence type="ECO:0000256" key="4">
    <source>
        <dbReference type="ARBA" id="ARBA00023015"/>
    </source>
</evidence>
<evidence type="ECO:0000256" key="3">
    <source>
        <dbReference type="ARBA" id="ARBA00022833"/>
    </source>
</evidence>
<dbReference type="GO" id="GO:0008270">
    <property type="term" value="F:zinc ion binding"/>
    <property type="evidence" value="ECO:0007669"/>
    <property type="project" value="TreeGrafter"/>
</dbReference>
<dbReference type="GO" id="GO:0000976">
    <property type="term" value="F:transcription cis-regulatory region binding"/>
    <property type="evidence" value="ECO:0007669"/>
    <property type="project" value="TreeGrafter"/>
</dbReference>
<dbReference type="InterPro" id="IPR036388">
    <property type="entry name" value="WH-like_DNA-bd_sf"/>
</dbReference>
<dbReference type="GO" id="GO:0045892">
    <property type="term" value="P:negative regulation of DNA-templated transcription"/>
    <property type="evidence" value="ECO:0007669"/>
    <property type="project" value="TreeGrafter"/>
</dbReference>
<comment type="cofactor">
    <cofactor evidence="7">
        <name>Zn(2+)</name>
        <dbReference type="ChEBI" id="CHEBI:29105"/>
    </cofactor>
    <text evidence="7">Binds 1 zinc ion per subunit.</text>
</comment>
<dbReference type="EMBL" id="MZMV01000011">
    <property type="protein sequence ID" value="OWV09524.1"/>
    <property type="molecule type" value="Genomic_DNA"/>
</dbReference>
<evidence type="ECO:0000256" key="6">
    <source>
        <dbReference type="ARBA" id="ARBA00023163"/>
    </source>
</evidence>
<evidence type="ECO:0000313" key="9">
    <source>
        <dbReference type="Proteomes" id="UP000197174"/>
    </source>
</evidence>
<evidence type="ECO:0000256" key="7">
    <source>
        <dbReference type="PIRSR" id="PIRSR602481-1"/>
    </source>
</evidence>
<dbReference type="SUPFAM" id="SSF46785">
    <property type="entry name" value="Winged helix' DNA-binding domain"/>
    <property type="match status" value="1"/>
</dbReference>
<dbReference type="Gene3D" id="3.30.1490.190">
    <property type="match status" value="1"/>
</dbReference>
<dbReference type="InterPro" id="IPR036390">
    <property type="entry name" value="WH_DNA-bd_sf"/>
</dbReference>
<keyword evidence="2" id="KW-0678">Repressor</keyword>
<evidence type="ECO:0000313" key="8">
    <source>
        <dbReference type="EMBL" id="OWV09524.1"/>
    </source>
</evidence>
<dbReference type="Proteomes" id="UP000197174">
    <property type="component" value="Unassembled WGS sequence"/>
</dbReference>
<dbReference type="GO" id="GO:1900376">
    <property type="term" value="P:regulation of secondary metabolite biosynthetic process"/>
    <property type="evidence" value="ECO:0007669"/>
    <property type="project" value="TreeGrafter"/>
</dbReference>
<feature type="binding site" evidence="7">
    <location>
        <position position="111"/>
    </location>
    <ligand>
        <name>Zn(2+)</name>
        <dbReference type="ChEBI" id="CHEBI:29105"/>
    </ligand>
</feature>
<comment type="caution">
    <text evidence="8">The sequence shown here is derived from an EMBL/GenBank/DDBJ whole genome shotgun (WGS) entry which is preliminary data.</text>
</comment>
<evidence type="ECO:0000256" key="2">
    <source>
        <dbReference type="ARBA" id="ARBA00022491"/>
    </source>
</evidence>
<comment type="similarity">
    <text evidence="1">Belongs to the Fur family.</text>
</comment>
<feature type="binding site" evidence="7">
    <location>
        <position position="151"/>
    </location>
    <ligand>
        <name>Zn(2+)</name>
        <dbReference type="ChEBI" id="CHEBI:29105"/>
    </ligand>
</feature>
<keyword evidence="7" id="KW-0479">Metal-binding</keyword>
<keyword evidence="4" id="KW-0805">Transcription regulation</keyword>
<organism evidence="8 9">
    <name type="scientific">Micromonospora wenchangensis</name>
    <dbReference type="NCBI Taxonomy" id="1185415"/>
    <lineage>
        <taxon>Bacteria</taxon>
        <taxon>Bacillati</taxon>
        <taxon>Actinomycetota</taxon>
        <taxon>Actinomycetes</taxon>
        <taxon>Micromonosporales</taxon>
        <taxon>Micromonosporaceae</taxon>
        <taxon>Micromonospora</taxon>
    </lineage>
</organism>
<keyword evidence="5" id="KW-0238">DNA-binding</keyword>
<evidence type="ECO:0008006" key="10">
    <source>
        <dbReference type="Google" id="ProtNLM"/>
    </source>
</evidence>
<sequence>MCGEEWRLTTSETERVNAAVQRLRRAGLRNTAARRGVLDQLAHAVGGRGHLSVSELHHALLARGVVVELSTVHRVLRQLVELGIAHTVPVGRTTTFGLADDIHHHAVCGTCGDMRQLPAEAVAASVAAARAVGIDTDQSGHPNGVVVYGRCVRCRTTDR</sequence>
<dbReference type="InterPro" id="IPR043135">
    <property type="entry name" value="Fur_C"/>
</dbReference>
<protein>
    <recommendedName>
        <fullName evidence="10">Transcriptional repressor</fullName>
    </recommendedName>
</protein>
<dbReference type="AlphaFoldDB" id="A0A2D0AX13"/>
<dbReference type="PANTHER" id="PTHR33202:SF7">
    <property type="entry name" value="FERRIC UPTAKE REGULATION PROTEIN"/>
    <property type="match status" value="1"/>
</dbReference>
<evidence type="ECO:0000256" key="5">
    <source>
        <dbReference type="ARBA" id="ARBA00023125"/>
    </source>
</evidence>
<keyword evidence="3 7" id="KW-0862">Zinc</keyword>
<dbReference type="InterPro" id="IPR002481">
    <property type="entry name" value="FUR"/>
</dbReference>
<dbReference type="Gene3D" id="1.10.10.10">
    <property type="entry name" value="Winged helix-like DNA-binding domain superfamily/Winged helix DNA-binding domain"/>
    <property type="match status" value="1"/>
</dbReference>
<keyword evidence="6" id="KW-0804">Transcription</keyword>
<proteinExistence type="inferred from homology"/>
<dbReference type="GO" id="GO:0003700">
    <property type="term" value="F:DNA-binding transcription factor activity"/>
    <property type="evidence" value="ECO:0007669"/>
    <property type="project" value="InterPro"/>
</dbReference>
<feature type="binding site" evidence="7">
    <location>
        <position position="154"/>
    </location>
    <ligand>
        <name>Zn(2+)</name>
        <dbReference type="ChEBI" id="CHEBI:29105"/>
    </ligand>
</feature>
<name>A0A2D0AX13_9ACTN</name>
<gene>
    <name evidence="8" type="ORF">B5D80_08990</name>
</gene>
<keyword evidence="9" id="KW-1185">Reference proteome</keyword>
<accession>A0A2D0AX13</accession>
<feature type="binding site" evidence="7">
    <location>
        <position position="108"/>
    </location>
    <ligand>
        <name>Zn(2+)</name>
        <dbReference type="ChEBI" id="CHEBI:29105"/>
    </ligand>
</feature>
<evidence type="ECO:0000256" key="1">
    <source>
        <dbReference type="ARBA" id="ARBA00007957"/>
    </source>
</evidence>
<dbReference type="Pfam" id="PF01475">
    <property type="entry name" value="FUR"/>
    <property type="match status" value="1"/>
</dbReference>
<reference evidence="8 9" key="1">
    <citation type="submission" date="2017-03" db="EMBL/GenBank/DDBJ databases">
        <title>Whole genome sequence of Micromonospora wenchangensis, isolated from mangrove soil.</title>
        <authorList>
            <person name="Yang H."/>
        </authorList>
    </citation>
    <scope>NUCLEOTIDE SEQUENCE [LARGE SCALE GENOMIC DNA]</scope>
    <source>
        <strain evidence="8 9">CCTCC AA 2012002</strain>
    </source>
</reference>